<dbReference type="PANTHER" id="PTHR35895:SF3">
    <property type="entry name" value="PRE-RRNA PROCESSING PROTEIN"/>
    <property type="match status" value="1"/>
</dbReference>
<accession>C5FF10</accession>
<dbReference type="InterPro" id="IPR059066">
    <property type="entry name" value="Ig_Tag1-like_5th"/>
</dbReference>
<evidence type="ECO:0000259" key="3">
    <source>
        <dbReference type="Pfam" id="PF22786"/>
    </source>
</evidence>
<feature type="region of interest" description="Disordered" evidence="1">
    <location>
        <begin position="1"/>
        <end position="54"/>
    </location>
</feature>
<proteinExistence type="predicted"/>
<feature type="domain" description="Tag1-like fifth Ig-like" evidence="5">
    <location>
        <begin position="732"/>
        <end position="841"/>
    </location>
</feature>
<feature type="domain" description="Tag1-like fourth Ig-like" evidence="4">
    <location>
        <begin position="595"/>
        <end position="708"/>
    </location>
</feature>
<evidence type="ECO:0008006" key="8">
    <source>
        <dbReference type="Google" id="ProtNLM"/>
    </source>
</evidence>
<dbReference type="PANTHER" id="PTHR35895">
    <property type="entry name" value="CHROMOSOME 16, WHOLE GENOME SHOTGUN SEQUENCE"/>
    <property type="match status" value="1"/>
</dbReference>
<dbReference type="Pfam" id="PF26153">
    <property type="entry name" value="LEA-2L_5"/>
    <property type="match status" value="1"/>
</dbReference>
<keyword evidence="2" id="KW-1133">Transmembrane helix</keyword>
<evidence type="ECO:0000256" key="2">
    <source>
        <dbReference type="SAM" id="Phobius"/>
    </source>
</evidence>
<dbReference type="Pfam" id="PF22786">
    <property type="entry name" value="Tag1_C"/>
    <property type="match status" value="1"/>
</dbReference>
<evidence type="ECO:0000313" key="7">
    <source>
        <dbReference type="Proteomes" id="UP000002035"/>
    </source>
</evidence>
<dbReference type="Proteomes" id="UP000002035">
    <property type="component" value="Unassembled WGS sequence"/>
</dbReference>
<dbReference type="EMBL" id="DS995701">
    <property type="protein sequence ID" value="EEQ28304.1"/>
    <property type="molecule type" value="Genomic_DNA"/>
</dbReference>
<name>C5FF10_ARTOC</name>
<dbReference type="AlphaFoldDB" id="C5FF10"/>
<dbReference type="VEuPathDB" id="FungiDB:MCYG_01192"/>
<evidence type="ECO:0000259" key="4">
    <source>
        <dbReference type="Pfam" id="PF26150"/>
    </source>
</evidence>
<dbReference type="InterPro" id="IPR059065">
    <property type="entry name" value="Ig_Tag1-like_4th"/>
</dbReference>
<dbReference type="OrthoDB" id="5596576at2759"/>
<dbReference type="Pfam" id="PF26150">
    <property type="entry name" value="LEA-2_4"/>
    <property type="match status" value="1"/>
</dbReference>
<evidence type="ECO:0000313" key="6">
    <source>
        <dbReference type="EMBL" id="EEQ28304.1"/>
    </source>
</evidence>
<feature type="compositionally biased region" description="Basic and acidic residues" evidence="1">
    <location>
        <begin position="20"/>
        <end position="33"/>
    </location>
</feature>
<keyword evidence="2" id="KW-0812">Transmembrane</keyword>
<protein>
    <recommendedName>
        <fullName evidence="8">Pre-rRNA processing protein</fullName>
    </recommendedName>
</protein>
<feature type="domain" description="Tag1 C-terminal" evidence="3">
    <location>
        <begin position="470"/>
        <end position="583"/>
    </location>
</feature>
<dbReference type="InterPro" id="IPR046368">
    <property type="entry name" value="Tag1"/>
</dbReference>
<dbReference type="OMA" id="HYNITKL"/>
<evidence type="ECO:0000259" key="5">
    <source>
        <dbReference type="Pfam" id="PF26153"/>
    </source>
</evidence>
<feature type="transmembrane region" description="Helical" evidence="2">
    <location>
        <begin position="71"/>
        <end position="91"/>
    </location>
</feature>
<dbReference type="Pfam" id="PF26174">
    <property type="entry name" value="LEA-2_1"/>
    <property type="match status" value="1"/>
</dbReference>
<reference evidence="7" key="1">
    <citation type="journal article" date="2012" name="MBio">
        <title>Comparative genome analysis of Trichophyton rubrum and related dermatophytes reveals candidate genes involved in infection.</title>
        <authorList>
            <person name="Martinez D.A."/>
            <person name="Oliver B.G."/>
            <person name="Graeser Y."/>
            <person name="Goldberg J.M."/>
            <person name="Li W."/>
            <person name="Martinez-Rossi N.M."/>
            <person name="Monod M."/>
            <person name="Shelest E."/>
            <person name="Barton R.C."/>
            <person name="Birch E."/>
            <person name="Brakhage A.A."/>
            <person name="Chen Z."/>
            <person name="Gurr S.J."/>
            <person name="Heiman D."/>
            <person name="Heitman J."/>
            <person name="Kosti I."/>
            <person name="Rossi A."/>
            <person name="Saif S."/>
            <person name="Samalova M."/>
            <person name="Saunders C.W."/>
            <person name="Shea T."/>
            <person name="Summerbell R.C."/>
            <person name="Xu J."/>
            <person name="Young S."/>
            <person name="Zeng Q."/>
            <person name="Birren B.W."/>
            <person name="Cuomo C.A."/>
            <person name="White T.C."/>
        </authorList>
    </citation>
    <scope>NUCLEOTIDE SEQUENCE [LARGE SCALE GENOMIC DNA]</scope>
    <source>
        <strain evidence="7">ATCC MYA-4605 / CBS 113480</strain>
    </source>
</reference>
<keyword evidence="7" id="KW-1185">Reference proteome</keyword>
<organism evidence="6 7">
    <name type="scientific">Arthroderma otae (strain ATCC MYA-4605 / CBS 113480)</name>
    <name type="common">Microsporum canis</name>
    <dbReference type="NCBI Taxonomy" id="554155"/>
    <lineage>
        <taxon>Eukaryota</taxon>
        <taxon>Fungi</taxon>
        <taxon>Dikarya</taxon>
        <taxon>Ascomycota</taxon>
        <taxon>Pezizomycotina</taxon>
        <taxon>Eurotiomycetes</taxon>
        <taxon>Eurotiomycetidae</taxon>
        <taxon>Onygenales</taxon>
        <taxon>Arthrodermataceae</taxon>
        <taxon>Microsporum</taxon>
    </lineage>
</organism>
<dbReference type="RefSeq" id="XP_002851088.1">
    <property type="nucleotide sequence ID" value="XM_002851042.1"/>
</dbReference>
<dbReference type="GeneID" id="9228629"/>
<sequence>MTDDSSAPLLGESQSLRPTNRREVTVNHDRDLSETTPLLARRQEGLREDESTDGSIDSVTWQKNGLRWPTFIALIVLCLSVIAILILGFAAPSTMKQYVQEATVFKPTGLSITSFTPFGVQTRVRGTLVMDASRVKNPTVRDLGRFGTWIGHEVESQESTVEVYLPEYENALLATITLPPIKVNIRNGHLNEIDFIAELATGDPNGIKGAVTDLIEGNIAQLTLKGMANVPLKSGLLYLGSQYIAETVVLRGLASVLDISLMSISDISTLPEFNITKLNIYERPGPGKSKAIEADVSVSISNRYPLHLTLPPFEFNILVPSCTPNDAYIMVANATTDSVNIEPREPVAISMHGFAPKVPDELVRNCPGTATSPLGLLIGKYIRGLVTTIYVRGGSLISPTIPQWLQELINSVTVPFPFTSPGFSRLIKRFSMTNVHFYLPDPFAKPNTPESMPKVSALVQAIVDLPRQLDVPVNVSRVRTTANVFYHDHNLGIIDVKEWQNATVRRVVDGADGRPTMIVEFDIQKAPLQVTDEDLLSEVLKKMLFERQDIPLRVDAHVDAELQSALGEFVVRDIPSGGNIVVRPPYGSRLSDIKPRAQSIKIVETTKDSILAQANVNFTNPTNYTVHLPYIDIKLVHNSSDIAHIIGHNLHVRPGQNTAVKIDVLWNPLESGGEDGTNAGRDLVSKCVSGINTTVILKPYANSIPSLPLLGEALSKFEVEIPIPRLHLPGEGDGSFIKDATLHLLTSTADFTIISPLSSKTLYVTSVNATSLFNHTSPVGTIQYDTPFAVPPGSSLSPRLPVRPDLTGAGYQALKDALGGTLQLDVLADIGIRLGKYRQTVNYSGQGIGINVGW</sequence>
<dbReference type="InterPro" id="IPR055011">
    <property type="entry name" value="Tag1_C"/>
</dbReference>
<keyword evidence="2" id="KW-0472">Membrane</keyword>
<dbReference type="eggNOG" id="ENOG502QZVV">
    <property type="taxonomic scope" value="Eukaryota"/>
</dbReference>
<dbReference type="GO" id="GO:0000329">
    <property type="term" value="C:fungal-type vacuole membrane"/>
    <property type="evidence" value="ECO:0007669"/>
    <property type="project" value="InterPro"/>
</dbReference>
<evidence type="ECO:0000256" key="1">
    <source>
        <dbReference type="SAM" id="MobiDB-lite"/>
    </source>
</evidence>
<gene>
    <name evidence="6" type="ORF">MCYG_01192</name>
</gene>
<dbReference type="HOGENOM" id="CLU_006918_0_0_1"/>